<dbReference type="RefSeq" id="WP_009516786.1">
    <property type="nucleotide sequence ID" value="NZ_CCAE010000003.1"/>
</dbReference>
<dbReference type="Gene3D" id="3.50.50.60">
    <property type="entry name" value="FAD/NAD(P)-binding domain"/>
    <property type="match status" value="2"/>
</dbReference>
<dbReference type="GO" id="GO:0016651">
    <property type="term" value="F:oxidoreductase activity, acting on NAD(P)H"/>
    <property type="evidence" value="ECO:0007669"/>
    <property type="project" value="TreeGrafter"/>
</dbReference>
<dbReference type="AlphaFoldDB" id="A0A1L1PJR0"/>
<feature type="domain" description="FAD/NAD(P)-binding" evidence="5">
    <location>
        <begin position="8"/>
        <end position="305"/>
    </location>
</feature>
<dbReference type="SUPFAM" id="SSF51905">
    <property type="entry name" value="FAD/NAD(P)-binding domain"/>
    <property type="match status" value="1"/>
</dbReference>
<organism evidence="7 8">
    <name type="scientific">Hydrogenophaga intermedia</name>
    <dbReference type="NCBI Taxonomy" id="65786"/>
    <lineage>
        <taxon>Bacteria</taxon>
        <taxon>Pseudomonadati</taxon>
        <taxon>Pseudomonadota</taxon>
        <taxon>Betaproteobacteria</taxon>
        <taxon>Burkholderiales</taxon>
        <taxon>Comamonadaceae</taxon>
        <taxon>Hydrogenophaga</taxon>
    </lineage>
</organism>
<accession>A0A1L1PJR0</accession>
<evidence type="ECO:0000256" key="4">
    <source>
        <dbReference type="ARBA" id="ARBA00023002"/>
    </source>
</evidence>
<evidence type="ECO:0000313" key="8">
    <source>
        <dbReference type="Proteomes" id="UP000028878"/>
    </source>
</evidence>
<dbReference type="PANTHER" id="PTHR43557">
    <property type="entry name" value="APOPTOSIS-INDUCING FACTOR 1"/>
    <property type="match status" value="1"/>
</dbReference>
<keyword evidence="8" id="KW-1185">Reference proteome</keyword>
<evidence type="ECO:0000313" key="7">
    <source>
        <dbReference type="EMBL" id="CDN86286.1"/>
    </source>
</evidence>
<proteinExistence type="predicted"/>
<dbReference type="SUPFAM" id="SSF55424">
    <property type="entry name" value="FAD/NAD-linked reductases, dimerisation (C-terminal) domain"/>
    <property type="match status" value="1"/>
</dbReference>
<keyword evidence="3" id="KW-0274">FAD</keyword>
<dbReference type="GO" id="GO:0005737">
    <property type="term" value="C:cytoplasm"/>
    <property type="evidence" value="ECO:0007669"/>
    <property type="project" value="TreeGrafter"/>
</dbReference>
<gene>
    <name evidence="7" type="ORF">BN948_00687</name>
</gene>
<sequence>MTAGAGKRVVIVGGGQAAGAVQRKLRQLGFAGQVVLISDEAHAPYERPPLSKEYLCGSESTLRAIAPGRQANEQIRLDCSAVRIDAQARTVLCGDGTSVCFDALVLATGGQPRRLDVPGSNLGRVHTLRTASDSAALRLSLAACAKAGRPLLVVGGSWIGLEVAAAAREAGVAVVMAEAGERLCARTLPEAGARWLQALHESRGVAIRLRTSLTGLEGIGDVAAAHLSDGSRLAVGAVVAGIGIAPETALARQCGVLVRSGVVVDAHGRTNRPGIYAAGDVTEQITRCHDGPVRVETWDNANRQGEAVATDIVARLFGDGGEASLSADAPAPWFWSDQYGVNLQVVGAPNQGDAHLACIDQPDKQLSLHLRGGRVVGAVAINSARELRRLRKRLDAGAPPTLAELVEEGFDIPQPATA</sequence>
<dbReference type="InterPro" id="IPR028202">
    <property type="entry name" value="Reductase_C"/>
</dbReference>
<dbReference type="PANTHER" id="PTHR43557:SF2">
    <property type="entry name" value="RIESKE DOMAIN-CONTAINING PROTEIN-RELATED"/>
    <property type="match status" value="1"/>
</dbReference>
<dbReference type="Pfam" id="PF14759">
    <property type="entry name" value="Reductase_C"/>
    <property type="match status" value="1"/>
</dbReference>
<dbReference type="InterPro" id="IPR016156">
    <property type="entry name" value="FAD/NAD-linked_Rdtase_dimer_sf"/>
</dbReference>
<dbReference type="InterPro" id="IPR036188">
    <property type="entry name" value="FAD/NAD-bd_sf"/>
</dbReference>
<evidence type="ECO:0000256" key="3">
    <source>
        <dbReference type="ARBA" id="ARBA00022827"/>
    </source>
</evidence>
<evidence type="ECO:0000256" key="2">
    <source>
        <dbReference type="ARBA" id="ARBA00022630"/>
    </source>
</evidence>
<dbReference type="Pfam" id="PF07992">
    <property type="entry name" value="Pyr_redox_2"/>
    <property type="match status" value="1"/>
</dbReference>
<evidence type="ECO:0000256" key="1">
    <source>
        <dbReference type="ARBA" id="ARBA00001974"/>
    </source>
</evidence>
<reference evidence="8" key="1">
    <citation type="submission" date="2014-02" db="EMBL/GenBank/DDBJ databases">
        <authorList>
            <person name="Gan H."/>
        </authorList>
    </citation>
    <scope>NUCLEOTIDE SEQUENCE [LARGE SCALE GENOMIC DNA]</scope>
    <source>
        <strain evidence="8">S1</strain>
    </source>
</reference>
<keyword evidence="4" id="KW-0560">Oxidoreductase</keyword>
<dbReference type="EMBL" id="CCAE010000003">
    <property type="protein sequence ID" value="CDN86286.1"/>
    <property type="molecule type" value="Genomic_DNA"/>
</dbReference>
<dbReference type="PRINTS" id="PR00368">
    <property type="entry name" value="FADPNR"/>
</dbReference>
<dbReference type="Gene3D" id="3.30.390.30">
    <property type="match status" value="1"/>
</dbReference>
<protein>
    <submittedName>
        <fullName evidence="7">Putative oxidoreductase</fullName>
    </submittedName>
</protein>
<keyword evidence="2" id="KW-0285">Flavoprotein</keyword>
<evidence type="ECO:0000259" key="6">
    <source>
        <dbReference type="Pfam" id="PF14759"/>
    </source>
</evidence>
<feature type="domain" description="Reductase C-terminal" evidence="6">
    <location>
        <begin position="333"/>
        <end position="412"/>
    </location>
</feature>
<comment type="cofactor">
    <cofactor evidence="1">
        <name>FAD</name>
        <dbReference type="ChEBI" id="CHEBI:57692"/>
    </cofactor>
</comment>
<dbReference type="Proteomes" id="UP000028878">
    <property type="component" value="Unassembled WGS sequence"/>
</dbReference>
<evidence type="ECO:0000259" key="5">
    <source>
        <dbReference type="Pfam" id="PF07992"/>
    </source>
</evidence>
<dbReference type="InterPro" id="IPR023753">
    <property type="entry name" value="FAD/NAD-binding_dom"/>
</dbReference>
<dbReference type="PRINTS" id="PR00411">
    <property type="entry name" value="PNDRDTASEI"/>
</dbReference>
<dbReference type="InterPro" id="IPR050446">
    <property type="entry name" value="FAD-oxidoreductase/Apoptosis"/>
</dbReference>
<reference evidence="8" key="2">
    <citation type="submission" date="2014-11" db="EMBL/GenBank/DDBJ databases">
        <title>Draft genome sequence of Hydrogenophaga intermedia S1.</title>
        <authorList>
            <person name="Gan H.M."/>
            <person name="Chew T.H."/>
            <person name="Stolz A."/>
        </authorList>
    </citation>
    <scope>NUCLEOTIDE SEQUENCE [LARGE SCALE GENOMIC DNA]</scope>
    <source>
        <strain evidence="8">S1</strain>
    </source>
</reference>
<name>A0A1L1PJR0_HYDIT</name>